<reference evidence="1" key="1">
    <citation type="submission" date="2015-05" db="EMBL/GenBank/DDBJ databases">
        <title>Permanent draft genome of Rhodopirellula islandicus K833.</title>
        <authorList>
            <person name="Kizina J."/>
            <person name="Richter M."/>
            <person name="Glockner F.O."/>
            <person name="Harder J."/>
        </authorList>
    </citation>
    <scope>NUCLEOTIDE SEQUENCE [LARGE SCALE GENOMIC DNA]</scope>
    <source>
        <strain evidence="1">K833</strain>
    </source>
</reference>
<protein>
    <submittedName>
        <fullName evidence="1">Uncharacterized protein</fullName>
    </submittedName>
</protein>
<evidence type="ECO:0000313" key="2">
    <source>
        <dbReference type="Proteomes" id="UP000036367"/>
    </source>
</evidence>
<name>A0A0J1BIR0_RHOIS</name>
<dbReference type="Proteomes" id="UP000036367">
    <property type="component" value="Unassembled WGS sequence"/>
</dbReference>
<dbReference type="AlphaFoldDB" id="A0A0J1BIR0"/>
<keyword evidence="2" id="KW-1185">Reference proteome</keyword>
<proteinExistence type="predicted"/>
<dbReference type="PATRIC" id="fig|595434.4.peg.1565"/>
<organism evidence="1 2">
    <name type="scientific">Rhodopirellula islandica</name>
    <dbReference type="NCBI Taxonomy" id="595434"/>
    <lineage>
        <taxon>Bacteria</taxon>
        <taxon>Pseudomonadati</taxon>
        <taxon>Planctomycetota</taxon>
        <taxon>Planctomycetia</taxon>
        <taxon>Pirellulales</taxon>
        <taxon>Pirellulaceae</taxon>
        <taxon>Rhodopirellula</taxon>
    </lineage>
</organism>
<comment type="caution">
    <text evidence="1">The sequence shown here is derived from an EMBL/GenBank/DDBJ whole genome shotgun (WGS) entry which is preliminary data.</text>
</comment>
<gene>
    <name evidence="1" type="ORF">RISK_001637</name>
</gene>
<evidence type="ECO:0000313" key="1">
    <source>
        <dbReference type="EMBL" id="KLU06426.1"/>
    </source>
</evidence>
<dbReference type="EMBL" id="LECT01000015">
    <property type="protein sequence ID" value="KLU06426.1"/>
    <property type="molecule type" value="Genomic_DNA"/>
</dbReference>
<accession>A0A0J1BIR0</accession>
<dbReference type="STRING" id="595434.RISK_001637"/>
<sequence length="45" mass="5185">MFLRFRSSGAHASEKAAEAAHLNGWRTVRNVSFEKGVHELWFKPK</sequence>